<evidence type="ECO:0000256" key="1">
    <source>
        <dbReference type="ARBA" id="ARBA00011738"/>
    </source>
</evidence>
<dbReference type="GO" id="GO:0046677">
    <property type="term" value="P:response to antibiotic"/>
    <property type="evidence" value="ECO:0007669"/>
    <property type="project" value="UniProtKB-KW"/>
</dbReference>
<evidence type="ECO:0000259" key="9">
    <source>
        <dbReference type="PROSITE" id="PS51186"/>
    </source>
</evidence>
<evidence type="ECO:0000256" key="7">
    <source>
        <dbReference type="ARBA" id="ARBA00029660"/>
    </source>
</evidence>
<name>A0A2N6K2F6_FISMU</name>
<evidence type="ECO:0000256" key="6">
    <source>
        <dbReference type="ARBA" id="ARBA00023315"/>
    </source>
</evidence>
<feature type="domain" description="N-acetyltransferase" evidence="9">
    <location>
        <begin position="1"/>
        <end position="150"/>
    </location>
</feature>
<dbReference type="NCBIfam" id="NF043067">
    <property type="entry name" value="AAC_6p_group_E"/>
    <property type="match status" value="1"/>
</dbReference>
<proteinExistence type="predicted"/>
<sequence length="150" mass="17079">MKIVKVTQNDFNEWLDLALQLWSTESVEQMQASLTNILQSPREAGFLIRTDHGTAIGFMNLSLRYEYVPGATQSPVAYVEGIYVKDEYRKQGVGKSLIQYAQKWALEHGCGELASDALLENKASYEFHRKVGFQEVERIVTFIKQIPSCE</sequence>
<comment type="subunit">
    <text evidence="1">Homodimer.</text>
</comment>
<dbReference type="PANTHER" id="PTHR43877">
    <property type="entry name" value="AMINOALKYLPHOSPHONATE N-ACETYLTRANSFERASE-RELATED-RELATED"/>
    <property type="match status" value="1"/>
</dbReference>
<dbReference type="PROSITE" id="PS51186">
    <property type="entry name" value="GNAT"/>
    <property type="match status" value="1"/>
</dbReference>
<accession>A0A2N6K2F6</accession>
<keyword evidence="6" id="KW-0012">Acyltransferase</keyword>
<gene>
    <name evidence="10" type="ORF">CEN44_13445</name>
</gene>
<dbReference type="PIRSF" id="PIRSF000452">
    <property type="entry name" value="6-N-acetyltransf"/>
    <property type="match status" value="1"/>
</dbReference>
<evidence type="ECO:0000256" key="3">
    <source>
        <dbReference type="ARBA" id="ARBA00017677"/>
    </source>
</evidence>
<comment type="catalytic activity">
    <reaction evidence="8">
        <text>kanamycin B + acetyl-CoA = N(6')-acetylkanamycin B + CoA + H(+)</text>
        <dbReference type="Rhea" id="RHEA:16449"/>
        <dbReference type="ChEBI" id="CHEBI:15378"/>
        <dbReference type="ChEBI" id="CHEBI:57287"/>
        <dbReference type="ChEBI" id="CHEBI:57288"/>
        <dbReference type="ChEBI" id="CHEBI:58390"/>
        <dbReference type="ChEBI" id="CHEBI:58549"/>
        <dbReference type="EC" id="2.3.1.82"/>
    </reaction>
</comment>
<dbReference type="SUPFAM" id="SSF55729">
    <property type="entry name" value="Acyl-CoA N-acyltransferases (Nat)"/>
    <property type="match status" value="1"/>
</dbReference>
<reference evidence="10 11" key="1">
    <citation type="submission" date="2017-08" db="EMBL/GenBank/DDBJ databases">
        <title>Genomes of Fischerella (Mastigocladus) sp. strains.</title>
        <authorList>
            <person name="Miller S.R."/>
        </authorList>
    </citation>
    <scope>NUCLEOTIDE SEQUENCE [LARGE SCALE GENOMIC DNA]</scope>
    <source>
        <strain evidence="10 11">CCMEE 5323</strain>
    </source>
</reference>
<dbReference type="AlphaFoldDB" id="A0A2N6K2F6"/>
<organism evidence="10 11">
    <name type="scientific">Fischerella muscicola CCMEE 5323</name>
    <dbReference type="NCBI Taxonomy" id="2019572"/>
    <lineage>
        <taxon>Bacteria</taxon>
        <taxon>Bacillati</taxon>
        <taxon>Cyanobacteriota</taxon>
        <taxon>Cyanophyceae</taxon>
        <taxon>Nostocales</taxon>
        <taxon>Hapalosiphonaceae</taxon>
        <taxon>Fischerella</taxon>
    </lineage>
</organism>
<dbReference type="Proteomes" id="UP000235036">
    <property type="component" value="Unassembled WGS sequence"/>
</dbReference>
<keyword evidence="4 10" id="KW-0808">Transferase</keyword>
<dbReference type="InterPro" id="IPR016181">
    <property type="entry name" value="Acyl_CoA_acyltransferase"/>
</dbReference>
<dbReference type="Gene3D" id="3.40.630.30">
    <property type="match status" value="1"/>
</dbReference>
<keyword evidence="5" id="KW-0046">Antibiotic resistance</keyword>
<dbReference type="RefSeq" id="WP_016867935.1">
    <property type="nucleotide sequence ID" value="NZ_CAWNVR010000391.1"/>
</dbReference>
<dbReference type="InterPro" id="IPR000182">
    <property type="entry name" value="GNAT_dom"/>
</dbReference>
<keyword evidence="11" id="KW-1185">Reference proteome</keyword>
<protein>
    <recommendedName>
        <fullName evidence="3">Aminoglycoside N(6')-acetyltransferase type 1</fullName>
        <ecNumber evidence="2">2.3.1.82</ecNumber>
    </recommendedName>
    <alternativeName>
        <fullName evidence="7">Aminoglycoside resistance protein</fullName>
    </alternativeName>
</protein>
<evidence type="ECO:0000313" key="10">
    <source>
        <dbReference type="EMBL" id="PLZ89273.1"/>
    </source>
</evidence>
<dbReference type="Pfam" id="PF00583">
    <property type="entry name" value="Acetyltransf_1"/>
    <property type="match status" value="1"/>
</dbReference>
<dbReference type="InterPro" id="IPR050832">
    <property type="entry name" value="Bact_Acetyltransf"/>
</dbReference>
<evidence type="ECO:0000313" key="11">
    <source>
        <dbReference type="Proteomes" id="UP000235036"/>
    </source>
</evidence>
<evidence type="ECO:0000256" key="8">
    <source>
        <dbReference type="ARBA" id="ARBA00048923"/>
    </source>
</evidence>
<evidence type="ECO:0000256" key="4">
    <source>
        <dbReference type="ARBA" id="ARBA00022679"/>
    </source>
</evidence>
<dbReference type="EMBL" id="NRQW01000292">
    <property type="protein sequence ID" value="PLZ89273.1"/>
    <property type="molecule type" value="Genomic_DNA"/>
</dbReference>
<evidence type="ECO:0000256" key="5">
    <source>
        <dbReference type="ARBA" id="ARBA00023251"/>
    </source>
</evidence>
<dbReference type="GO" id="GO:0047663">
    <property type="term" value="F:aminoglycoside 6'-N-acetyltransferase activity"/>
    <property type="evidence" value="ECO:0007669"/>
    <property type="project" value="UniProtKB-EC"/>
</dbReference>
<dbReference type="EC" id="2.3.1.82" evidence="2"/>
<dbReference type="InterPro" id="IPR024170">
    <property type="entry name" value="Aminoglycoside_N6-AcTrfrase"/>
</dbReference>
<comment type="caution">
    <text evidence="10">The sequence shown here is derived from an EMBL/GenBank/DDBJ whole genome shotgun (WGS) entry which is preliminary data.</text>
</comment>
<dbReference type="PANTHER" id="PTHR43877:SF2">
    <property type="entry name" value="AMINOALKYLPHOSPHONATE N-ACETYLTRANSFERASE-RELATED"/>
    <property type="match status" value="1"/>
</dbReference>
<dbReference type="CDD" id="cd04301">
    <property type="entry name" value="NAT_SF"/>
    <property type="match status" value="1"/>
</dbReference>
<evidence type="ECO:0000256" key="2">
    <source>
        <dbReference type="ARBA" id="ARBA00012888"/>
    </source>
</evidence>